<accession>A0AAV2I9P8</accession>
<sequence length="709" mass="80055">MDPLKRFEEAKLRGLNKDEYFHLMEMEVKLLEMRKQEVSAASVGRAGQSEADLQQMLRDMHHQQVRQHEKVCRGIKLILEQLHQQQQDHQDQRHNVGTQISEIYRNVDGKLESSVQQMKEELRELRAEVLNKVEGGRGYLRDTLTGVKGVKASVFGKIGEVTNSIKGNFHDVRKDIFSRVTSLEGDFLNFENGGGREPLPKPNELTTRIQRDPAREKSTSVAQFEQSDEFTSNESVEGKDSFGDTENEASQKLHDDFERKESVQDTEHVNLRSDHEQSDDVHHEHSIPNQTSEPLYASSALEHQSGVCSQQADSTLQRLRSEAMSVEEQIETTSRHIDDQPNETTDSLLQTSHLLLQAVDGVRNFNDELPQLDSFPESHVDQNIQTDSDDRKSLTSRLIQEVPGPRTASLQENTSLLQDKSRPHEMPLPTSSPQDALPSSNTSQPHDKSPNLNTPPQQDAPQLSGSTSPQGSSQQREASLRPPRDQDDPKTSFEQQLEVLERLFYVVTQQSHQLFLDTVEDKMEQTLNVIVALVTGVKHEICDVTEKEMQLVRDRLTSGPRPGKHYVCDFYVKNVRNMVYREDSQMSLPWHIHQMRSCVKGYVEVTGNGDMYVALMYGRHPSALGLAPRAGIKLKVKATVKDTTGTLPDVVVGEATWNCNEAGVKDNRAWGKKIGVLSCVSLVNQGYGEKEGYAYGSMLIRYEITVLKE</sequence>
<protein>
    <submittedName>
        <fullName evidence="3">Uncharacterized protein</fullName>
    </submittedName>
</protein>
<organism evidence="3 4">
    <name type="scientific">Lymnaea stagnalis</name>
    <name type="common">Great pond snail</name>
    <name type="synonym">Helix stagnalis</name>
    <dbReference type="NCBI Taxonomy" id="6523"/>
    <lineage>
        <taxon>Eukaryota</taxon>
        <taxon>Metazoa</taxon>
        <taxon>Spiralia</taxon>
        <taxon>Lophotrochozoa</taxon>
        <taxon>Mollusca</taxon>
        <taxon>Gastropoda</taxon>
        <taxon>Heterobranchia</taxon>
        <taxon>Euthyneura</taxon>
        <taxon>Panpulmonata</taxon>
        <taxon>Hygrophila</taxon>
        <taxon>Lymnaeoidea</taxon>
        <taxon>Lymnaeidae</taxon>
        <taxon>Lymnaea</taxon>
    </lineage>
</organism>
<dbReference type="EMBL" id="CAXITT010000553">
    <property type="protein sequence ID" value="CAL1543519.1"/>
    <property type="molecule type" value="Genomic_DNA"/>
</dbReference>
<evidence type="ECO:0000256" key="2">
    <source>
        <dbReference type="SAM" id="MobiDB-lite"/>
    </source>
</evidence>
<feature type="coiled-coil region" evidence="1">
    <location>
        <begin position="108"/>
        <end position="135"/>
    </location>
</feature>
<comment type="caution">
    <text evidence="3">The sequence shown here is derived from an EMBL/GenBank/DDBJ whole genome shotgun (WGS) entry which is preliminary data.</text>
</comment>
<keyword evidence="1" id="KW-0175">Coiled coil</keyword>
<name>A0AAV2I9P8_LYMST</name>
<evidence type="ECO:0000313" key="3">
    <source>
        <dbReference type="EMBL" id="CAL1543519.1"/>
    </source>
</evidence>
<evidence type="ECO:0000256" key="1">
    <source>
        <dbReference type="SAM" id="Coils"/>
    </source>
</evidence>
<feature type="compositionally biased region" description="Basic and acidic residues" evidence="2">
    <location>
        <begin position="209"/>
        <end position="218"/>
    </location>
</feature>
<feature type="region of interest" description="Disordered" evidence="2">
    <location>
        <begin position="190"/>
        <end position="291"/>
    </location>
</feature>
<reference evidence="3 4" key="1">
    <citation type="submission" date="2024-04" db="EMBL/GenBank/DDBJ databases">
        <authorList>
            <consortium name="Genoscope - CEA"/>
            <person name="William W."/>
        </authorList>
    </citation>
    <scope>NUCLEOTIDE SEQUENCE [LARGE SCALE GENOMIC DNA]</scope>
</reference>
<feature type="compositionally biased region" description="Basic and acidic residues" evidence="2">
    <location>
        <begin position="249"/>
        <end position="286"/>
    </location>
</feature>
<feature type="compositionally biased region" description="Polar residues" evidence="2">
    <location>
        <begin position="219"/>
        <end position="235"/>
    </location>
</feature>
<feature type="compositionally biased region" description="Low complexity" evidence="2">
    <location>
        <begin position="461"/>
        <end position="475"/>
    </location>
</feature>
<feature type="coiled-coil region" evidence="1">
    <location>
        <begin position="309"/>
        <end position="336"/>
    </location>
</feature>
<gene>
    <name evidence="3" type="ORF">GSLYS_00017053001</name>
</gene>
<feature type="region of interest" description="Disordered" evidence="2">
    <location>
        <begin position="369"/>
        <end position="394"/>
    </location>
</feature>
<feature type="region of interest" description="Disordered" evidence="2">
    <location>
        <begin position="418"/>
        <end position="492"/>
    </location>
</feature>
<feature type="compositionally biased region" description="Basic and acidic residues" evidence="2">
    <location>
        <begin position="478"/>
        <end position="491"/>
    </location>
</feature>
<proteinExistence type="predicted"/>
<evidence type="ECO:0000313" key="4">
    <source>
        <dbReference type="Proteomes" id="UP001497497"/>
    </source>
</evidence>
<keyword evidence="4" id="KW-1185">Reference proteome</keyword>
<dbReference type="Proteomes" id="UP001497497">
    <property type="component" value="Unassembled WGS sequence"/>
</dbReference>
<dbReference type="AlphaFoldDB" id="A0AAV2I9P8"/>
<feature type="compositionally biased region" description="Polar residues" evidence="2">
    <location>
        <begin position="429"/>
        <end position="460"/>
    </location>
</feature>